<accession>A0A174TCK6</accession>
<dbReference type="GeneID" id="61926005"/>
<dbReference type="OrthoDB" id="1910234at2"/>
<dbReference type="RefSeq" id="WP_002610344.1">
    <property type="nucleotide sequence ID" value="NZ_CZAW01000065.1"/>
</dbReference>
<evidence type="ECO:0000313" key="1">
    <source>
        <dbReference type="EMBL" id="CUQ05837.1"/>
    </source>
</evidence>
<name>A0A174TCK6_9FIRM</name>
<evidence type="ECO:0000313" key="2">
    <source>
        <dbReference type="Proteomes" id="UP000095712"/>
    </source>
</evidence>
<organism evidence="1 2">
    <name type="scientific">Blautia wexlerae</name>
    <dbReference type="NCBI Taxonomy" id="418240"/>
    <lineage>
        <taxon>Bacteria</taxon>
        <taxon>Bacillati</taxon>
        <taxon>Bacillota</taxon>
        <taxon>Clostridia</taxon>
        <taxon>Lachnospirales</taxon>
        <taxon>Lachnospiraceae</taxon>
        <taxon>Blautia</taxon>
    </lineage>
</organism>
<gene>
    <name evidence="1" type="ORF">ERS852523_03791</name>
</gene>
<dbReference type="AlphaFoldDB" id="A0A174TCK6"/>
<reference evidence="1 2" key="1">
    <citation type="submission" date="2015-09" db="EMBL/GenBank/DDBJ databases">
        <authorList>
            <consortium name="Pathogen Informatics"/>
        </authorList>
    </citation>
    <scope>NUCLEOTIDE SEQUENCE [LARGE SCALE GENOMIC DNA]</scope>
    <source>
        <strain evidence="1 2">2789STDY5834911</strain>
    </source>
</reference>
<sequence length="85" mass="9731">MKMVGITPCYRITLENGSYGVETYINADSKIQITFEDGNTLIGYIECVEYGTYSDENDTLVIRGENGELYILLENRIKDIEELHE</sequence>
<dbReference type="Proteomes" id="UP000095712">
    <property type="component" value="Unassembled WGS sequence"/>
</dbReference>
<dbReference type="EMBL" id="CZAW01000065">
    <property type="protein sequence ID" value="CUQ05837.1"/>
    <property type="molecule type" value="Genomic_DNA"/>
</dbReference>
<protein>
    <submittedName>
        <fullName evidence="1">Uncharacterized protein</fullName>
    </submittedName>
</protein>
<proteinExistence type="predicted"/>